<feature type="active site" evidence="6">
    <location>
        <position position="117"/>
    </location>
</feature>
<comment type="catalytic activity">
    <reaction evidence="5 8">
        <text>a 2'-deoxycytidine in DNA + S-adenosyl-L-methionine = a 5-methyl-2'-deoxycytidine in DNA + S-adenosyl-L-homocysteine + H(+)</text>
        <dbReference type="Rhea" id="RHEA:13681"/>
        <dbReference type="Rhea" id="RHEA-COMP:11369"/>
        <dbReference type="Rhea" id="RHEA-COMP:11370"/>
        <dbReference type="ChEBI" id="CHEBI:15378"/>
        <dbReference type="ChEBI" id="CHEBI:57856"/>
        <dbReference type="ChEBI" id="CHEBI:59789"/>
        <dbReference type="ChEBI" id="CHEBI:85452"/>
        <dbReference type="ChEBI" id="CHEBI:85454"/>
        <dbReference type="EC" id="2.1.1.37"/>
    </reaction>
</comment>
<protein>
    <recommendedName>
        <fullName evidence="8">Cytosine-specific methyltransferase</fullName>
        <ecNumber evidence="8">2.1.1.37</ecNumber>
    </recommendedName>
</protein>
<dbReference type="SUPFAM" id="SSF53335">
    <property type="entry name" value="S-adenosyl-L-methionine-dependent methyltransferases"/>
    <property type="match status" value="1"/>
</dbReference>
<dbReference type="EC" id="2.1.1.37" evidence="8"/>
<dbReference type="GO" id="GO:0032259">
    <property type="term" value="P:methylation"/>
    <property type="evidence" value="ECO:0007669"/>
    <property type="project" value="UniProtKB-KW"/>
</dbReference>
<dbReference type="Proteomes" id="UP001163255">
    <property type="component" value="Chromosome"/>
</dbReference>
<dbReference type="InterPro" id="IPR050390">
    <property type="entry name" value="C5-Methyltransferase"/>
</dbReference>
<evidence type="ECO:0000256" key="8">
    <source>
        <dbReference type="RuleBase" id="RU000417"/>
    </source>
</evidence>
<dbReference type="PANTHER" id="PTHR10629:SF52">
    <property type="entry name" value="DNA (CYTOSINE-5)-METHYLTRANSFERASE 1"/>
    <property type="match status" value="1"/>
</dbReference>
<name>A0ABY6GTU7_9GAMM</name>
<evidence type="ECO:0000256" key="2">
    <source>
        <dbReference type="ARBA" id="ARBA00022679"/>
    </source>
</evidence>
<dbReference type="RefSeq" id="WP_262598514.1">
    <property type="nucleotide sequence ID" value="NZ_CP103300.1"/>
</dbReference>
<dbReference type="PRINTS" id="PR00105">
    <property type="entry name" value="C5METTRFRASE"/>
</dbReference>
<dbReference type="NCBIfam" id="TIGR00675">
    <property type="entry name" value="dcm"/>
    <property type="match status" value="1"/>
</dbReference>
<organism evidence="9 10">
    <name type="scientific">Endozoicomonas euniceicola</name>
    <dbReference type="NCBI Taxonomy" id="1234143"/>
    <lineage>
        <taxon>Bacteria</taxon>
        <taxon>Pseudomonadati</taxon>
        <taxon>Pseudomonadota</taxon>
        <taxon>Gammaproteobacteria</taxon>
        <taxon>Oceanospirillales</taxon>
        <taxon>Endozoicomonadaceae</taxon>
        <taxon>Endozoicomonas</taxon>
    </lineage>
</organism>
<evidence type="ECO:0000313" key="10">
    <source>
        <dbReference type="Proteomes" id="UP001163255"/>
    </source>
</evidence>
<dbReference type="InterPro" id="IPR018117">
    <property type="entry name" value="C5_DNA_meth_AS"/>
</dbReference>
<proteinExistence type="inferred from homology"/>
<dbReference type="PROSITE" id="PS00094">
    <property type="entry name" value="C5_MTASE_1"/>
    <property type="match status" value="1"/>
</dbReference>
<keyword evidence="3 6" id="KW-0949">S-adenosyl-L-methionine</keyword>
<keyword evidence="10" id="KW-1185">Reference proteome</keyword>
<accession>A0ABY6GTU7</accession>
<evidence type="ECO:0000313" key="9">
    <source>
        <dbReference type="EMBL" id="UYM16207.1"/>
    </source>
</evidence>
<dbReference type="InterPro" id="IPR029063">
    <property type="entry name" value="SAM-dependent_MTases_sf"/>
</dbReference>
<dbReference type="Gene3D" id="3.90.120.10">
    <property type="entry name" value="DNA Methylase, subunit A, domain 2"/>
    <property type="match status" value="1"/>
</dbReference>
<gene>
    <name evidence="9" type="ORF">NX720_25995</name>
</gene>
<dbReference type="PROSITE" id="PS51679">
    <property type="entry name" value="SAM_MT_C5"/>
    <property type="match status" value="1"/>
</dbReference>
<keyword evidence="2 6" id="KW-0808">Transferase</keyword>
<evidence type="ECO:0000256" key="7">
    <source>
        <dbReference type="RuleBase" id="RU000416"/>
    </source>
</evidence>
<evidence type="ECO:0000256" key="3">
    <source>
        <dbReference type="ARBA" id="ARBA00022691"/>
    </source>
</evidence>
<sequence>MKKSLSIPARSVVMSSINYQIPTVADIKAQAKRQLPRFEVVSLFAGGGGSSTGYRMAGGNVLAINEFVEEARKTYKANWPDTFILPQDIKSLTGDDILQQIVLKQGELDILDGSPPCSAFSLAGRRDKNWGKAKKYSDTSQENVEDLFFEYIRILRVVKPKVFVAENVAGLSIGIAKGYLNQILAELKASGYHVECRNLDARYLGVPQSRARLIFVGVRNDILKPEMIGHLHPKPFDYVVPLKDAISDITLSDRDRSFTNIKELSTYKLLKTLRPGQQHPKRFNLIKAHPNLPSGCITASSGGRGTAAVHHWENRMFSVAEVKRIMSVPDDYIITGNETKQIERLGRMVPPLMMKAIAKNIYKVVLSANSNKLDL</sequence>
<dbReference type="PANTHER" id="PTHR10629">
    <property type="entry name" value="CYTOSINE-SPECIFIC METHYLTRANSFERASE"/>
    <property type="match status" value="1"/>
</dbReference>
<evidence type="ECO:0000256" key="5">
    <source>
        <dbReference type="ARBA" id="ARBA00047422"/>
    </source>
</evidence>
<comment type="similarity">
    <text evidence="6 7">Belongs to the class I-like SAM-binding methyltransferase superfamily. C5-methyltransferase family.</text>
</comment>
<dbReference type="Pfam" id="PF00145">
    <property type="entry name" value="DNA_methylase"/>
    <property type="match status" value="1"/>
</dbReference>
<dbReference type="EMBL" id="CP103300">
    <property type="protein sequence ID" value="UYM16207.1"/>
    <property type="molecule type" value="Genomic_DNA"/>
</dbReference>
<dbReference type="InterPro" id="IPR001525">
    <property type="entry name" value="C5_MeTfrase"/>
</dbReference>
<dbReference type="GO" id="GO:0008168">
    <property type="term" value="F:methyltransferase activity"/>
    <property type="evidence" value="ECO:0007669"/>
    <property type="project" value="UniProtKB-KW"/>
</dbReference>
<keyword evidence="4" id="KW-0680">Restriction system</keyword>
<keyword evidence="1 6" id="KW-0489">Methyltransferase</keyword>
<dbReference type="Gene3D" id="3.40.50.150">
    <property type="entry name" value="Vaccinia Virus protein VP39"/>
    <property type="match status" value="1"/>
</dbReference>
<evidence type="ECO:0000256" key="6">
    <source>
        <dbReference type="PROSITE-ProRule" id="PRU01016"/>
    </source>
</evidence>
<evidence type="ECO:0000256" key="4">
    <source>
        <dbReference type="ARBA" id="ARBA00022747"/>
    </source>
</evidence>
<evidence type="ECO:0000256" key="1">
    <source>
        <dbReference type="ARBA" id="ARBA00022603"/>
    </source>
</evidence>
<reference evidence="9" key="1">
    <citation type="submission" date="2022-10" db="EMBL/GenBank/DDBJ databases">
        <title>Completed Genome Sequence of two octocoral isolated bacterium, Endozoicomonas euniceicola EF212T and Endozoicomonas gorgoniicola PS125T.</title>
        <authorList>
            <person name="Chiou Y.-J."/>
            <person name="Chen Y.-H."/>
        </authorList>
    </citation>
    <scope>NUCLEOTIDE SEQUENCE</scope>
    <source>
        <strain evidence="9">EF212</strain>
    </source>
</reference>